<evidence type="ECO:0000256" key="2">
    <source>
        <dbReference type="ARBA" id="ARBA00022723"/>
    </source>
</evidence>
<keyword evidence="3" id="KW-0805">Transcription regulation</keyword>
<dbReference type="PANTHER" id="PTHR47338">
    <property type="entry name" value="ZN(II)2CYS6 TRANSCRIPTION FACTOR (EUROFUNG)-RELATED"/>
    <property type="match status" value="1"/>
</dbReference>
<dbReference type="GO" id="GO:0005634">
    <property type="term" value="C:nucleus"/>
    <property type="evidence" value="ECO:0007669"/>
    <property type="project" value="UniProtKB-SubCell"/>
</dbReference>
<gene>
    <name evidence="7" type="ORF">BGT96224_1731</name>
    <name evidence="8" type="ORF">BGT96224V2_LOCUS6068</name>
</gene>
<dbReference type="InterPro" id="IPR036864">
    <property type="entry name" value="Zn2-C6_fun-type_DNA-bd_sf"/>
</dbReference>
<dbReference type="CDD" id="cd00067">
    <property type="entry name" value="GAL4"/>
    <property type="match status" value="1"/>
</dbReference>
<dbReference type="Pfam" id="PF04082">
    <property type="entry name" value="Fungal_trans"/>
    <property type="match status" value="1"/>
</dbReference>
<dbReference type="InterPro" id="IPR001138">
    <property type="entry name" value="Zn2Cys6_DnaBD"/>
</dbReference>
<dbReference type="OrthoDB" id="3862662at2759"/>
<dbReference type="HOGENOM" id="CLU_023880_2_0_1"/>
<dbReference type="GO" id="GO:0000981">
    <property type="term" value="F:DNA-binding transcription factor activity, RNA polymerase II-specific"/>
    <property type="evidence" value="ECO:0007669"/>
    <property type="project" value="InterPro"/>
</dbReference>
<dbReference type="Pfam" id="PF00172">
    <property type="entry name" value="Zn_clus"/>
    <property type="match status" value="1"/>
</dbReference>
<dbReference type="GO" id="GO:0003677">
    <property type="term" value="F:DNA binding"/>
    <property type="evidence" value="ECO:0007669"/>
    <property type="project" value="InterPro"/>
</dbReference>
<dbReference type="Proteomes" id="UP000053110">
    <property type="component" value="Unassembled WGS sequence"/>
</dbReference>
<proteinExistence type="predicted"/>
<keyword evidence="2" id="KW-0479">Metal-binding</keyword>
<evidence type="ECO:0000256" key="1">
    <source>
        <dbReference type="ARBA" id="ARBA00004123"/>
    </source>
</evidence>
<dbReference type="CDD" id="cd12148">
    <property type="entry name" value="fungal_TF_MHR"/>
    <property type="match status" value="1"/>
</dbReference>
<dbReference type="GO" id="GO:0008270">
    <property type="term" value="F:zinc ion binding"/>
    <property type="evidence" value="ECO:0007669"/>
    <property type="project" value="InterPro"/>
</dbReference>
<dbReference type="EMBL" id="UIGY01000206">
    <property type="protein sequence ID" value="SUZ12936.1"/>
    <property type="molecule type" value="Genomic_DNA"/>
</dbReference>
<keyword evidence="5" id="KW-0539">Nucleus</keyword>
<dbReference type="PROSITE" id="PS50048">
    <property type="entry name" value="ZN2_CY6_FUNGAL_2"/>
    <property type="match status" value="1"/>
</dbReference>
<evidence type="ECO:0000256" key="5">
    <source>
        <dbReference type="ARBA" id="ARBA00023242"/>
    </source>
</evidence>
<keyword evidence="4" id="KW-0804">Transcription</keyword>
<feature type="domain" description="Zn(2)-C6 fungal-type" evidence="6">
    <location>
        <begin position="23"/>
        <end position="53"/>
    </location>
</feature>
<dbReference type="PANTHER" id="PTHR47338:SF20">
    <property type="entry name" value="ZN(II)2CYS6 TRANSCRIPTION FACTOR (EUROFUNG)"/>
    <property type="match status" value="1"/>
</dbReference>
<dbReference type="SUPFAM" id="SSF57701">
    <property type="entry name" value="Zn2/Cys6 DNA-binding domain"/>
    <property type="match status" value="1"/>
</dbReference>
<dbReference type="GO" id="GO:0006351">
    <property type="term" value="P:DNA-templated transcription"/>
    <property type="evidence" value="ECO:0007669"/>
    <property type="project" value="InterPro"/>
</dbReference>
<dbReference type="Gene3D" id="4.10.240.10">
    <property type="entry name" value="Zn(2)-C6 fungal-type DNA-binding domain"/>
    <property type="match status" value="1"/>
</dbReference>
<dbReference type="EMBL" id="KE375178">
    <property type="protein sequence ID" value="EPQ62419.1"/>
    <property type="molecule type" value="Genomic_DNA"/>
</dbReference>
<accession>A0A061HCF2</accession>
<evidence type="ECO:0000313" key="8">
    <source>
        <dbReference type="EMBL" id="SUZ12936.1"/>
    </source>
</evidence>
<dbReference type="InterPro" id="IPR050815">
    <property type="entry name" value="TF_fung"/>
</dbReference>
<organism evidence="8">
    <name type="scientific">Blumeria graminis f. sp. tritici 96224</name>
    <dbReference type="NCBI Taxonomy" id="1268274"/>
    <lineage>
        <taxon>Eukaryota</taxon>
        <taxon>Fungi</taxon>
        <taxon>Dikarya</taxon>
        <taxon>Ascomycota</taxon>
        <taxon>Pezizomycotina</taxon>
        <taxon>Leotiomycetes</taxon>
        <taxon>Erysiphales</taxon>
        <taxon>Erysiphaceae</taxon>
        <taxon>Blumeria</taxon>
    </lineage>
</organism>
<comment type="subcellular location">
    <subcellularLocation>
        <location evidence="1">Nucleus</location>
    </subcellularLocation>
</comment>
<dbReference type="InterPro" id="IPR007219">
    <property type="entry name" value="XnlR_reg_dom"/>
</dbReference>
<evidence type="ECO:0000256" key="3">
    <source>
        <dbReference type="ARBA" id="ARBA00023015"/>
    </source>
</evidence>
<name>A0A061HCF2_BLUGR</name>
<sequence>MPLYANPIADGNQEPQLSKAPQACMSCRKQKRKCSKTLPACALCQRMSRPCDYSESAPPPTSEDFQAMRNKVAELESRLSDRNSGVMQVYETPINNQTGQNSHLPQINYYPARDFPWTGTSNKFPGIIFLHSYAFRNSGISIPRPAFETPPVGLLNICLVDVLEILGGGSNIQAIVTNYFATVHLWMPIVSRSKFTINLTTPSWEVGPELALLFLCMKLITSKPTDGYECAQNYIYLAAKRCIILMESNGLISFLALQANILITLYEYSHAIYPAAWMSSGWSVRYGNMLGINGDKAATDLLGKPNNWADDEERRRTWWGVLLVDRIISIGNMGYIINSQEPKEEDILFDDSAWESEEIFDTPEIVDLAPSTERVAPFARLCQASLLMGQVMAHHKAEIASDSARYALASDLYADISDLACKITAEATNPKDFFRVISPLALTYSSLCYLCNPYYCLRNTTNQEQKQMQARASDGLKTIAISIIDFVDKINATTPAIQDLDRVSPLIMDGIYSGALTLAWLTRENGDEICQAGLESVRQCLRKLSSRWRNAAEYTGIL</sequence>
<dbReference type="AlphaFoldDB" id="A0A061HCF2"/>
<evidence type="ECO:0000259" key="6">
    <source>
        <dbReference type="PROSITE" id="PS50048"/>
    </source>
</evidence>
<dbReference type="PROSITE" id="PS00463">
    <property type="entry name" value="ZN2_CY6_FUNGAL_1"/>
    <property type="match status" value="1"/>
</dbReference>
<evidence type="ECO:0000313" key="7">
    <source>
        <dbReference type="EMBL" id="EPQ62419.1"/>
    </source>
</evidence>
<evidence type="ECO:0000256" key="4">
    <source>
        <dbReference type="ARBA" id="ARBA00023163"/>
    </source>
</evidence>
<reference evidence="8" key="3">
    <citation type="submission" date="2018-07" db="EMBL/GenBank/DDBJ databases">
        <authorList>
            <person name="Quirk P.G."/>
            <person name="Krulwich T.A."/>
        </authorList>
    </citation>
    <scope>NUCLEOTIDE SEQUENCE</scope>
    <source>
        <strain evidence="8">96224</strain>
    </source>
</reference>
<dbReference type="SMART" id="SM00066">
    <property type="entry name" value="GAL4"/>
    <property type="match status" value="1"/>
</dbReference>
<protein>
    <submittedName>
        <fullName evidence="8">Bgt-1731</fullName>
    </submittedName>
</protein>
<reference evidence="9" key="1">
    <citation type="journal article" date="2013" name="Nat. Genet.">
        <title>The wheat powdery mildew genome shows the unique evolution of an obligate biotroph.</title>
        <authorList>
            <person name="Wicker T."/>
            <person name="Oberhaensli S."/>
            <person name="Parlange F."/>
            <person name="Buchmann J.P."/>
            <person name="Shatalina M."/>
            <person name="Roffler S."/>
            <person name="Ben-David R."/>
            <person name="Dolezel J."/>
            <person name="Simkova H."/>
            <person name="Schulze-Lefert P."/>
            <person name="Spanu P.D."/>
            <person name="Bruggmann R."/>
            <person name="Amselem J."/>
            <person name="Quesneville H."/>
            <person name="Ver Loren van Themaat E."/>
            <person name="Paape T."/>
            <person name="Shimizu K.K."/>
            <person name="Keller B."/>
        </authorList>
    </citation>
    <scope>NUCLEOTIDE SEQUENCE [LARGE SCALE GENOMIC DNA]</scope>
    <source>
        <strain evidence="9">96224</strain>
    </source>
</reference>
<evidence type="ECO:0000313" key="9">
    <source>
        <dbReference type="Proteomes" id="UP000053110"/>
    </source>
</evidence>
<reference evidence="7" key="2">
    <citation type="submission" date="2013-01" db="EMBL/GenBank/DDBJ databases">
        <title>The wheat powdery mildew genome reveals unique evolution of an obligate biotroph.</title>
        <authorList>
            <person name="Oberhaensli S."/>
            <person name="Wicker T."/>
            <person name="Keller B."/>
        </authorList>
    </citation>
    <scope>NUCLEOTIDE SEQUENCE</scope>
    <source>
        <strain evidence="7">96224</strain>
    </source>
</reference>